<dbReference type="AlphaFoldDB" id="A0AAE3VHS1"/>
<feature type="domain" description="GH16" evidence="2">
    <location>
        <begin position="17"/>
        <end position="296"/>
    </location>
</feature>
<dbReference type="Proteomes" id="UP001238163">
    <property type="component" value="Unassembled WGS sequence"/>
</dbReference>
<organism evidence="3 4">
    <name type="scientific">Oligosphaera ethanolica</name>
    <dbReference type="NCBI Taxonomy" id="760260"/>
    <lineage>
        <taxon>Bacteria</taxon>
        <taxon>Pseudomonadati</taxon>
        <taxon>Lentisphaerota</taxon>
        <taxon>Oligosphaeria</taxon>
        <taxon>Oligosphaerales</taxon>
        <taxon>Oligosphaeraceae</taxon>
        <taxon>Oligosphaera</taxon>
    </lineage>
</organism>
<comment type="similarity">
    <text evidence="1">Belongs to the glycosyl hydrolase 16 family.</text>
</comment>
<gene>
    <name evidence="3" type="ORF">J3R75_002979</name>
</gene>
<evidence type="ECO:0000259" key="2">
    <source>
        <dbReference type="PROSITE" id="PS51762"/>
    </source>
</evidence>
<dbReference type="RefSeq" id="WP_307262863.1">
    <property type="nucleotide sequence ID" value="NZ_JAUSVL010000001.1"/>
</dbReference>
<sequence length="296" mass="34284">MMQSFALNDHADSYLPADKKWQLVWNDEFDGTELDTSKWNFRLNFWGQRFKAFTDEGVVLDGQSHLQLHLVKKDGYFCSPHLQTGSLTYDIPRDREGFWPFGKKQEAKFMHRYGYYEIRCRFPKNDGWWSAFWLQSPSIGAHPDPRRAGVECDVMENYRMYKNKKIIGGNIWGGYGADGRGHGHFNWPFEETADRWHYYGVHWHPNGYVFYADGKEVGRVSPDPNDARKILDDEGKLAGFAGAVATGPVSDVEQFILVSTECHGYRQTGKHDPSLEEAILPDFFEVDFVRVFDEMP</sequence>
<accession>A0AAE3VHS1</accession>
<dbReference type="SUPFAM" id="SSF49899">
    <property type="entry name" value="Concanavalin A-like lectins/glucanases"/>
    <property type="match status" value="1"/>
</dbReference>
<dbReference type="Gene3D" id="2.60.120.200">
    <property type="match status" value="1"/>
</dbReference>
<dbReference type="CDD" id="cd00413">
    <property type="entry name" value="Glyco_hydrolase_16"/>
    <property type="match status" value="1"/>
</dbReference>
<evidence type="ECO:0000313" key="4">
    <source>
        <dbReference type="Proteomes" id="UP001238163"/>
    </source>
</evidence>
<dbReference type="GO" id="GO:0005975">
    <property type="term" value="P:carbohydrate metabolic process"/>
    <property type="evidence" value="ECO:0007669"/>
    <property type="project" value="InterPro"/>
</dbReference>
<keyword evidence="4" id="KW-1185">Reference proteome</keyword>
<dbReference type="InterPro" id="IPR013320">
    <property type="entry name" value="ConA-like_dom_sf"/>
</dbReference>
<reference evidence="3" key="1">
    <citation type="submission" date="2023-07" db="EMBL/GenBank/DDBJ databases">
        <title>Genomic Encyclopedia of Type Strains, Phase IV (KMG-IV): sequencing the most valuable type-strain genomes for metagenomic binning, comparative biology and taxonomic classification.</title>
        <authorList>
            <person name="Goeker M."/>
        </authorList>
    </citation>
    <scope>NUCLEOTIDE SEQUENCE</scope>
    <source>
        <strain evidence="3">DSM 24202</strain>
    </source>
</reference>
<dbReference type="EMBL" id="JAUSVL010000001">
    <property type="protein sequence ID" value="MDQ0290872.1"/>
    <property type="molecule type" value="Genomic_DNA"/>
</dbReference>
<dbReference type="InterPro" id="IPR000757">
    <property type="entry name" value="Beta-glucanase-like"/>
</dbReference>
<evidence type="ECO:0000256" key="1">
    <source>
        <dbReference type="ARBA" id="ARBA00006865"/>
    </source>
</evidence>
<name>A0AAE3VHS1_9BACT</name>
<comment type="caution">
    <text evidence="3">The sequence shown here is derived from an EMBL/GenBank/DDBJ whole genome shotgun (WGS) entry which is preliminary data.</text>
</comment>
<dbReference type="PANTHER" id="PTHR10963">
    <property type="entry name" value="GLYCOSYL HYDROLASE-RELATED"/>
    <property type="match status" value="1"/>
</dbReference>
<dbReference type="Pfam" id="PF00722">
    <property type="entry name" value="Glyco_hydro_16"/>
    <property type="match status" value="1"/>
</dbReference>
<dbReference type="InterPro" id="IPR050546">
    <property type="entry name" value="Glycosyl_Hydrlase_16"/>
</dbReference>
<proteinExistence type="inferred from homology"/>
<protein>
    <submittedName>
        <fullName evidence="3">Beta-glucanase (GH16 family)</fullName>
    </submittedName>
</protein>
<dbReference type="GO" id="GO:0004553">
    <property type="term" value="F:hydrolase activity, hydrolyzing O-glycosyl compounds"/>
    <property type="evidence" value="ECO:0007669"/>
    <property type="project" value="InterPro"/>
</dbReference>
<dbReference type="PROSITE" id="PS51762">
    <property type="entry name" value="GH16_2"/>
    <property type="match status" value="1"/>
</dbReference>
<dbReference type="PANTHER" id="PTHR10963:SF55">
    <property type="entry name" value="GLYCOSIDE HYDROLASE FAMILY 16 PROTEIN"/>
    <property type="match status" value="1"/>
</dbReference>
<evidence type="ECO:0000313" key="3">
    <source>
        <dbReference type="EMBL" id="MDQ0290872.1"/>
    </source>
</evidence>